<evidence type="ECO:0000313" key="1">
    <source>
        <dbReference type="EMBL" id="RXH83231.1"/>
    </source>
</evidence>
<evidence type="ECO:0000313" key="2">
    <source>
        <dbReference type="Proteomes" id="UP000290289"/>
    </source>
</evidence>
<dbReference type="InterPro" id="IPR036397">
    <property type="entry name" value="RNaseH_sf"/>
</dbReference>
<keyword evidence="2" id="KW-1185">Reference proteome</keyword>
<sequence length="89" mass="9785">MDCEMVGVGQGNKSALGRVTLLILSSFSFTLCSARSLSLALLANSFVNGWGNVVYDEFVRPVERVVDFLEEHICENHSFSDGTSRLEVL</sequence>
<proteinExistence type="predicted"/>
<dbReference type="GO" id="GO:0003676">
    <property type="term" value="F:nucleic acid binding"/>
    <property type="evidence" value="ECO:0007669"/>
    <property type="project" value="InterPro"/>
</dbReference>
<dbReference type="Proteomes" id="UP000290289">
    <property type="component" value="Chromosome 11"/>
</dbReference>
<dbReference type="EMBL" id="RDQH01000337">
    <property type="protein sequence ID" value="RXH83231.1"/>
    <property type="molecule type" value="Genomic_DNA"/>
</dbReference>
<dbReference type="STRING" id="3750.A0A498IP28"/>
<comment type="caution">
    <text evidence="1">The sequence shown here is derived from an EMBL/GenBank/DDBJ whole genome shotgun (WGS) entry which is preliminary data.</text>
</comment>
<organism evidence="1 2">
    <name type="scientific">Malus domestica</name>
    <name type="common">Apple</name>
    <name type="synonym">Pyrus malus</name>
    <dbReference type="NCBI Taxonomy" id="3750"/>
    <lineage>
        <taxon>Eukaryota</taxon>
        <taxon>Viridiplantae</taxon>
        <taxon>Streptophyta</taxon>
        <taxon>Embryophyta</taxon>
        <taxon>Tracheophyta</taxon>
        <taxon>Spermatophyta</taxon>
        <taxon>Magnoliopsida</taxon>
        <taxon>eudicotyledons</taxon>
        <taxon>Gunneridae</taxon>
        <taxon>Pentapetalae</taxon>
        <taxon>rosids</taxon>
        <taxon>fabids</taxon>
        <taxon>Rosales</taxon>
        <taxon>Rosaceae</taxon>
        <taxon>Amygdaloideae</taxon>
        <taxon>Maleae</taxon>
        <taxon>Malus</taxon>
    </lineage>
</organism>
<name>A0A498IP28_MALDO</name>
<protein>
    <submittedName>
        <fullName evidence="1">Uncharacterized protein</fullName>
    </submittedName>
</protein>
<accession>A0A498IP28</accession>
<dbReference type="Gene3D" id="3.30.420.10">
    <property type="entry name" value="Ribonuclease H-like superfamily/Ribonuclease H"/>
    <property type="match status" value="1"/>
</dbReference>
<reference evidence="1 2" key="1">
    <citation type="submission" date="2018-10" db="EMBL/GenBank/DDBJ databases">
        <title>A high-quality apple genome assembly.</title>
        <authorList>
            <person name="Hu J."/>
        </authorList>
    </citation>
    <scope>NUCLEOTIDE SEQUENCE [LARGE SCALE GENOMIC DNA]</scope>
    <source>
        <strain evidence="2">cv. HFTH1</strain>
        <tissue evidence="1">Young leaf</tissue>
    </source>
</reference>
<dbReference type="AlphaFoldDB" id="A0A498IP28"/>
<gene>
    <name evidence="1" type="ORF">DVH24_003729</name>
</gene>